<sequence>MTKDDLIIKLIQQDFTHLQLVLETSKRGIENEDFHYSGIIDLIFHLLRIDVNDERLVEEVSDVYLKYEKNVGAIPLCFSSEALFPVAKACYQEMVERFRSDAL</sequence>
<name>A0A074L254_9BACT</name>
<dbReference type="EMBL" id="JMIH01000014">
    <property type="protein sequence ID" value="KEO75239.1"/>
    <property type="molecule type" value="Genomic_DNA"/>
</dbReference>
<dbReference type="eggNOG" id="ENOG502ZQ72">
    <property type="taxonomic scope" value="Bacteria"/>
</dbReference>
<protein>
    <submittedName>
        <fullName evidence="1">Uncharacterized protein</fullName>
    </submittedName>
</protein>
<accession>A0A074L254</accession>
<dbReference type="STRING" id="1048983.EL17_06165"/>
<evidence type="ECO:0000313" key="2">
    <source>
        <dbReference type="Proteomes" id="UP000027821"/>
    </source>
</evidence>
<dbReference type="OrthoDB" id="1445985at2"/>
<reference evidence="1 2" key="1">
    <citation type="submission" date="2014-04" db="EMBL/GenBank/DDBJ databases">
        <title>Characterization and application of a salt tolerant electro-active bacterium.</title>
        <authorList>
            <person name="Yang L."/>
            <person name="Wei S."/>
            <person name="Tay Q.X.M."/>
        </authorList>
    </citation>
    <scope>NUCLEOTIDE SEQUENCE [LARGE SCALE GENOMIC DNA]</scope>
    <source>
        <strain evidence="1 2">LY1</strain>
    </source>
</reference>
<dbReference type="AlphaFoldDB" id="A0A074L254"/>
<evidence type="ECO:0000313" key="1">
    <source>
        <dbReference type="EMBL" id="KEO75239.1"/>
    </source>
</evidence>
<dbReference type="Proteomes" id="UP000027821">
    <property type="component" value="Unassembled WGS sequence"/>
</dbReference>
<keyword evidence="2" id="KW-1185">Reference proteome</keyword>
<comment type="caution">
    <text evidence="1">The sequence shown here is derived from an EMBL/GenBank/DDBJ whole genome shotgun (WGS) entry which is preliminary data.</text>
</comment>
<organism evidence="1 2">
    <name type="scientific">Anditalea andensis</name>
    <dbReference type="NCBI Taxonomy" id="1048983"/>
    <lineage>
        <taxon>Bacteria</taxon>
        <taxon>Pseudomonadati</taxon>
        <taxon>Bacteroidota</taxon>
        <taxon>Cytophagia</taxon>
        <taxon>Cytophagales</taxon>
        <taxon>Cytophagaceae</taxon>
        <taxon>Anditalea</taxon>
    </lineage>
</organism>
<gene>
    <name evidence="1" type="ORF">EL17_06165</name>
</gene>
<proteinExistence type="predicted"/>
<dbReference type="RefSeq" id="WP_035071975.1">
    <property type="nucleotide sequence ID" value="NZ_JMIH01000014.1"/>
</dbReference>